<evidence type="ECO:0000313" key="2">
    <source>
        <dbReference type="Proteomes" id="UP000712600"/>
    </source>
</evidence>
<dbReference type="EMBL" id="QGKX02000088">
    <property type="protein sequence ID" value="KAF3586414.1"/>
    <property type="molecule type" value="Genomic_DNA"/>
</dbReference>
<protein>
    <submittedName>
        <fullName evidence="1">Uncharacterized protein</fullName>
    </submittedName>
</protein>
<accession>A0A8S9S385</accession>
<dbReference type="AlphaFoldDB" id="A0A8S9S385"/>
<sequence>MGIWWMRDWRAVDMIVVDMRYVATTSLTTTQLHGHNTHVATTSLTTTQLHGFNHNTHVATPSLTTTQSTCYFEYTTTTTNKTSITKLTMTSEATKLETKLPSLVLSLIYLLTLSLTSVEKRNPQQVTFKEQHLSRAIRSSFKKMIRRSGKRP</sequence>
<organism evidence="1 2">
    <name type="scientific">Brassica cretica</name>
    <name type="common">Mustard</name>
    <dbReference type="NCBI Taxonomy" id="69181"/>
    <lineage>
        <taxon>Eukaryota</taxon>
        <taxon>Viridiplantae</taxon>
        <taxon>Streptophyta</taxon>
        <taxon>Embryophyta</taxon>
        <taxon>Tracheophyta</taxon>
        <taxon>Spermatophyta</taxon>
        <taxon>Magnoliopsida</taxon>
        <taxon>eudicotyledons</taxon>
        <taxon>Gunneridae</taxon>
        <taxon>Pentapetalae</taxon>
        <taxon>rosids</taxon>
        <taxon>malvids</taxon>
        <taxon>Brassicales</taxon>
        <taxon>Brassicaceae</taxon>
        <taxon>Brassiceae</taxon>
        <taxon>Brassica</taxon>
    </lineage>
</organism>
<reference evidence="1" key="1">
    <citation type="submission" date="2019-12" db="EMBL/GenBank/DDBJ databases">
        <title>Genome sequencing and annotation of Brassica cretica.</title>
        <authorList>
            <person name="Studholme D.J."/>
            <person name="Sarris P."/>
        </authorList>
    </citation>
    <scope>NUCLEOTIDE SEQUENCE</scope>
    <source>
        <strain evidence="1">PFS-109/04</strain>
        <tissue evidence="1">Leaf</tissue>
    </source>
</reference>
<name>A0A8S9S385_BRACR</name>
<proteinExistence type="predicted"/>
<dbReference type="Proteomes" id="UP000712600">
    <property type="component" value="Unassembled WGS sequence"/>
</dbReference>
<gene>
    <name evidence="1" type="ORF">F2Q69_00031483</name>
</gene>
<evidence type="ECO:0000313" key="1">
    <source>
        <dbReference type="EMBL" id="KAF3586414.1"/>
    </source>
</evidence>
<comment type="caution">
    <text evidence="1">The sequence shown here is derived from an EMBL/GenBank/DDBJ whole genome shotgun (WGS) entry which is preliminary data.</text>
</comment>